<dbReference type="AlphaFoldDB" id="A0A6C1B1Z0"/>
<dbReference type="InterPro" id="IPR028098">
    <property type="entry name" value="Glyco_trans_4-like_N"/>
</dbReference>
<dbReference type="RefSeq" id="WP_173764165.1">
    <property type="nucleotide sequence ID" value="NZ_CP048836.1"/>
</dbReference>
<dbReference type="Pfam" id="PF13579">
    <property type="entry name" value="Glyco_trans_4_4"/>
    <property type="match status" value="1"/>
</dbReference>
<feature type="transmembrane region" description="Helical" evidence="1">
    <location>
        <begin position="106"/>
        <end position="127"/>
    </location>
</feature>
<sequence length="416" mass="45364">MRVLVLSQYFWPENFGITGLVKSLQERGVEVTVLTGQPNYPSGSVFDGYSAWQTSRELMDGIPVLRVPVAPRGKKSGLRLAVNYLAFVASALVFGPWLLRRHRFDVVFVYAPSPLLQAIPAIFIAWLKRAPMVLWVQDLWPESLSATGFVRNARVLGWVGSVVRFIYRHTDLALIPSEGFRKPIEKLAPPGMPIEFYPNAVARSEPCSEPLSEPIQVLLAGIAGCRSVVFAGNLGAAQSLETILGAAEYLAKEGHEARFFLVGSGSLSDWLAEEIERRGLSNVSLPGRFPPETMPAIYEAASVLLVSLRDEPIFALTIPSKVQGYLAAGKPIIAALNGEGARLVEAASAGVTAPAGDCRALADRVIQIFGLEEAERREMGENGRQFAQRHFELDGLADTLVSRLDALTVKRRNSSP</sequence>
<dbReference type="PANTHER" id="PTHR45947:SF3">
    <property type="entry name" value="SULFOQUINOVOSYL TRANSFERASE SQD2"/>
    <property type="match status" value="1"/>
</dbReference>
<protein>
    <submittedName>
        <fullName evidence="3">Glycosyltransferase family 4 protein</fullName>
    </submittedName>
</protein>
<proteinExistence type="predicted"/>
<keyword evidence="4" id="KW-1185">Reference proteome</keyword>
<organism evidence="3 4">
    <name type="scientific">Nitrogeniibacter mangrovi</name>
    <dbReference type="NCBI Taxonomy" id="2016596"/>
    <lineage>
        <taxon>Bacteria</taxon>
        <taxon>Pseudomonadati</taxon>
        <taxon>Pseudomonadota</taxon>
        <taxon>Betaproteobacteria</taxon>
        <taxon>Rhodocyclales</taxon>
        <taxon>Zoogloeaceae</taxon>
        <taxon>Nitrogeniibacter</taxon>
    </lineage>
</organism>
<dbReference type="Pfam" id="PF13692">
    <property type="entry name" value="Glyco_trans_1_4"/>
    <property type="match status" value="1"/>
</dbReference>
<name>A0A6C1B1Z0_9RHOO</name>
<dbReference type="SUPFAM" id="SSF53756">
    <property type="entry name" value="UDP-Glycosyltransferase/glycogen phosphorylase"/>
    <property type="match status" value="1"/>
</dbReference>
<keyword evidence="1" id="KW-0472">Membrane</keyword>
<evidence type="ECO:0000259" key="2">
    <source>
        <dbReference type="Pfam" id="PF13579"/>
    </source>
</evidence>
<gene>
    <name evidence="3" type="ORF">G3580_04685</name>
</gene>
<keyword evidence="3" id="KW-0808">Transferase</keyword>
<reference evidence="3 4" key="1">
    <citation type="submission" date="2020-02" db="EMBL/GenBank/DDBJ databases">
        <title>Nitrogenibacter mangrovi gen. nov., sp. nov. isolated from mangrove sediment, a denitrifying betaproteobacterium.</title>
        <authorList>
            <person name="Liao H."/>
            <person name="Tian Y."/>
        </authorList>
    </citation>
    <scope>NUCLEOTIDE SEQUENCE [LARGE SCALE GENOMIC DNA]</scope>
    <source>
        <strain evidence="3 4">M9-3-2</strain>
    </source>
</reference>
<accession>A0A6C1B1Z0</accession>
<dbReference type="EMBL" id="CP048836">
    <property type="protein sequence ID" value="QID16999.1"/>
    <property type="molecule type" value="Genomic_DNA"/>
</dbReference>
<evidence type="ECO:0000256" key="1">
    <source>
        <dbReference type="SAM" id="Phobius"/>
    </source>
</evidence>
<dbReference type="GO" id="GO:0016758">
    <property type="term" value="F:hexosyltransferase activity"/>
    <property type="evidence" value="ECO:0007669"/>
    <property type="project" value="TreeGrafter"/>
</dbReference>
<keyword evidence="1" id="KW-1133">Transmembrane helix</keyword>
<keyword evidence="1" id="KW-0812">Transmembrane</keyword>
<dbReference type="InterPro" id="IPR050194">
    <property type="entry name" value="Glycosyltransferase_grp1"/>
</dbReference>
<dbReference type="Proteomes" id="UP000501991">
    <property type="component" value="Chromosome"/>
</dbReference>
<dbReference type="Gene3D" id="3.40.50.2000">
    <property type="entry name" value="Glycogen Phosphorylase B"/>
    <property type="match status" value="2"/>
</dbReference>
<evidence type="ECO:0000313" key="4">
    <source>
        <dbReference type="Proteomes" id="UP000501991"/>
    </source>
</evidence>
<feature type="domain" description="Glycosyltransferase subfamily 4-like N-terminal" evidence="2">
    <location>
        <begin position="18"/>
        <end position="199"/>
    </location>
</feature>
<dbReference type="KEGG" id="azq:G3580_04685"/>
<feature type="transmembrane region" description="Helical" evidence="1">
    <location>
        <begin position="81"/>
        <end position="100"/>
    </location>
</feature>
<evidence type="ECO:0000313" key="3">
    <source>
        <dbReference type="EMBL" id="QID16999.1"/>
    </source>
</evidence>
<dbReference type="PANTHER" id="PTHR45947">
    <property type="entry name" value="SULFOQUINOVOSYL TRANSFERASE SQD2"/>
    <property type="match status" value="1"/>
</dbReference>
<dbReference type="CDD" id="cd03794">
    <property type="entry name" value="GT4_WbuB-like"/>
    <property type="match status" value="1"/>
</dbReference>